<dbReference type="Proteomes" id="UP000012589">
    <property type="component" value="Unassembled WGS sequence"/>
</dbReference>
<dbReference type="PATRIC" id="fig|1235802.3.peg.62"/>
<evidence type="ECO:0000313" key="1">
    <source>
        <dbReference type="EMBL" id="EMZ39727.1"/>
    </source>
</evidence>
<dbReference type="STRING" id="1235802.C823_00060"/>
<dbReference type="EMBL" id="AQFT01000001">
    <property type="protein sequence ID" value="EMZ39727.1"/>
    <property type="molecule type" value="Genomic_DNA"/>
</dbReference>
<proteinExistence type="predicted"/>
<name>N2BDC3_9FIRM</name>
<protein>
    <submittedName>
        <fullName evidence="1">Uncharacterized protein</fullName>
    </submittedName>
</protein>
<accession>N2BDC3</accession>
<dbReference type="HOGENOM" id="CLU_2553186_0_0_9"/>
<reference evidence="1 2" key="1">
    <citation type="journal article" date="2014" name="Genome Announc.">
        <title>Draft genome sequences of the altered schaedler flora, a defined bacterial community from gnotobiotic mice.</title>
        <authorList>
            <person name="Wannemuehler M.J."/>
            <person name="Overstreet A.M."/>
            <person name="Ward D.V."/>
            <person name="Phillips G.J."/>
        </authorList>
    </citation>
    <scope>NUCLEOTIDE SEQUENCE [LARGE SCALE GENOMIC DNA]</scope>
    <source>
        <strain evidence="1 2">ASF492</strain>
    </source>
</reference>
<dbReference type="AlphaFoldDB" id="N2BDC3"/>
<evidence type="ECO:0000313" key="2">
    <source>
        <dbReference type="Proteomes" id="UP000012589"/>
    </source>
</evidence>
<comment type="caution">
    <text evidence="1">The sequence shown here is derived from an EMBL/GenBank/DDBJ whole genome shotgun (WGS) entry which is preliminary data.</text>
</comment>
<gene>
    <name evidence="1" type="ORF">C823_00060</name>
</gene>
<sequence length="82" mass="9534">MRLFLLIESLTLRDHELLNIPTYYSTGKQGKGQNFELSRTVSILYQTKTLHLKKKEISEIADHLLSLMSGIFVLNPIQYRII</sequence>
<keyword evidence="2" id="KW-1185">Reference proteome</keyword>
<organism evidence="1 2">
    <name type="scientific">Eubacterium plexicaudatum ASF492</name>
    <dbReference type="NCBI Taxonomy" id="1235802"/>
    <lineage>
        <taxon>Bacteria</taxon>
        <taxon>Bacillati</taxon>
        <taxon>Bacillota</taxon>
        <taxon>Clostridia</taxon>
        <taxon>Eubacteriales</taxon>
        <taxon>Eubacteriaceae</taxon>
        <taxon>Eubacterium</taxon>
    </lineage>
</organism>